<feature type="binding site" evidence="9">
    <location>
        <begin position="32"/>
        <end position="36"/>
    </location>
    <ligand>
        <name>4-amino-2-methyl-5-(diphosphooxymethyl)pyrimidine</name>
        <dbReference type="ChEBI" id="CHEBI:57841"/>
    </ligand>
</feature>
<comment type="catalytic activity">
    <reaction evidence="8 9 10">
        <text>2-[(2R,5Z)-2-carboxy-4-methylthiazol-5(2H)-ylidene]ethyl phosphate + 4-amino-2-methyl-5-(diphosphooxymethyl)pyrimidine + 2 H(+) = thiamine phosphate + CO2 + diphosphate</text>
        <dbReference type="Rhea" id="RHEA:47844"/>
        <dbReference type="ChEBI" id="CHEBI:15378"/>
        <dbReference type="ChEBI" id="CHEBI:16526"/>
        <dbReference type="ChEBI" id="CHEBI:33019"/>
        <dbReference type="ChEBI" id="CHEBI:37575"/>
        <dbReference type="ChEBI" id="CHEBI:57841"/>
        <dbReference type="ChEBI" id="CHEBI:62899"/>
        <dbReference type="EC" id="2.5.1.3"/>
    </reaction>
</comment>
<accession>A0AAU6WQZ8</accession>
<feature type="binding site" evidence="9">
    <location>
        <position position="166"/>
    </location>
    <ligand>
        <name>2-[(2R,5Z)-2-carboxy-4-methylthiazol-5(2H)-ylidene]ethyl phosphate</name>
        <dbReference type="ChEBI" id="CHEBI:62899"/>
    </ligand>
</feature>
<dbReference type="GO" id="GO:0004789">
    <property type="term" value="F:thiamine-phosphate diphosphorylase activity"/>
    <property type="evidence" value="ECO:0007669"/>
    <property type="project" value="UniProtKB-UniRule"/>
</dbReference>
<dbReference type="InterPro" id="IPR034291">
    <property type="entry name" value="TMP_synthase"/>
</dbReference>
<dbReference type="EC" id="2.5.1.3" evidence="9"/>
<dbReference type="GO" id="GO:0009228">
    <property type="term" value="P:thiamine biosynthetic process"/>
    <property type="evidence" value="ECO:0007669"/>
    <property type="project" value="UniProtKB-KW"/>
</dbReference>
<evidence type="ECO:0000256" key="3">
    <source>
        <dbReference type="ARBA" id="ARBA00022723"/>
    </source>
</evidence>
<sequence length="210" mass="23394">MEKLQYISQGFTQAEQECNIKNALDNGARWIQIRWKNAPENELIRLCENIKKRCPEYQSVCIINDHVQIAKDIDADGVHLGLQDTSVEAARSVLGENKIIGGTANTFSDLLRRISESCDYIGLGPLRFTSTKEKLSPVLGFDGYENIIRSLKENSIEIPKIFAIGGVILDDVERLQETGIYGVAVSGQITARPSVIKTFREALKQDPVTL</sequence>
<evidence type="ECO:0000256" key="11">
    <source>
        <dbReference type="RuleBase" id="RU004253"/>
    </source>
</evidence>
<comment type="catalytic activity">
    <reaction evidence="7 9 10">
        <text>2-(2-carboxy-4-methylthiazol-5-yl)ethyl phosphate + 4-amino-2-methyl-5-(diphosphooxymethyl)pyrimidine + 2 H(+) = thiamine phosphate + CO2 + diphosphate</text>
        <dbReference type="Rhea" id="RHEA:47848"/>
        <dbReference type="ChEBI" id="CHEBI:15378"/>
        <dbReference type="ChEBI" id="CHEBI:16526"/>
        <dbReference type="ChEBI" id="CHEBI:33019"/>
        <dbReference type="ChEBI" id="CHEBI:37575"/>
        <dbReference type="ChEBI" id="CHEBI:57841"/>
        <dbReference type="ChEBI" id="CHEBI:62890"/>
        <dbReference type="EC" id="2.5.1.3"/>
    </reaction>
</comment>
<comment type="pathway">
    <text evidence="1 9 11">Cofactor biosynthesis; thiamine diphosphate biosynthesis; thiamine phosphate from 4-amino-2-methyl-5-diphosphomethylpyrimidine and 4-methyl-5-(2-phosphoethyl)-thiazole: step 1/1.</text>
</comment>
<organism evidence="13 14">
    <name type="scientific">Chryseobacterium endophyticum</name>
    <dbReference type="NCBI Taxonomy" id="1854762"/>
    <lineage>
        <taxon>Bacteria</taxon>
        <taxon>Pseudomonadati</taxon>
        <taxon>Bacteroidota</taxon>
        <taxon>Flavobacteriia</taxon>
        <taxon>Flavobacteriales</taxon>
        <taxon>Weeksellaceae</taxon>
        <taxon>Chryseobacterium group</taxon>
        <taxon>Chryseobacterium</taxon>
    </lineage>
</organism>
<dbReference type="HAMAP" id="MF_00097">
    <property type="entry name" value="TMP_synthase"/>
    <property type="match status" value="1"/>
</dbReference>
<feature type="binding site" evidence="9">
    <location>
        <position position="84"/>
    </location>
    <ligand>
        <name>Mg(2+)</name>
        <dbReference type="ChEBI" id="CHEBI:18420"/>
    </ligand>
</feature>
<keyword evidence="3 9" id="KW-0479">Metal-binding</keyword>
<dbReference type="PANTHER" id="PTHR20857">
    <property type="entry name" value="THIAMINE-PHOSPHATE PYROPHOSPHORYLASE"/>
    <property type="match status" value="1"/>
</dbReference>
<proteinExistence type="inferred from homology"/>
<dbReference type="Proteomes" id="UP001463665">
    <property type="component" value="Chromosome"/>
</dbReference>
<evidence type="ECO:0000256" key="5">
    <source>
        <dbReference type="ARBA" id="ARBA00022977"/>
    </source>
</evidence>
<dbReference type="InterPro" id="IPR013785">
    <property type="entry name" value="Aldolase_TIM"/>
</dbReference>
<keyword evidence="2 9" id="KW-0808">Transferase</keyword>
<comment type="cofactor">
    <cofactor evidence="9">
        <name>Mg(2+)</name>
        <dbReference type="ChEBI" id="CHEBI:18420"/>
    </cofactor>
    <text evidence="9">Binds 1 Mg(2+) ion per subunit.</text>
</comment>
<comment type="catalytic activity">
    <reaction evidence="6 9 10">
        <text>4-methyl-5-(2-phosphooxyethyl)-thiazole + 4-amino-2-methyl-5-(diphosphooxymethyl)pyrimidine + H(+) = thiamine phosphate + diphosphate</text>
        <dbReference type="Rhea" id="RHEA:22328"/>
        <dbReference type="ChEBI" id="CHEBI:15378"/>
        <dbReference type="ChEBI" id="CHEBI:33019"/>
        <dbReference type="ChEBI" id="CHEBI:37575"/>
        <dbReference type="ChEBI" id="CHEBI:57841"/>
        <dbReference type="ChEBI" id="CHEBI:58296"/>
        <dbReference type="EC" id="2.5.1.3"/>
    </reaction>
</comment>
<evidence type="ECO:0000256" key="4">
    <source>
        <dbReference type="ARBA" id="ARBA00022842"/>
    </source>
</evidence>
<evidence type="ECO:0000313" key="13">
    <source>
        <dbReference type="EMBL" id="XAO74703.1"/>
    </source>
</evidence>
<dbReference type="InterPro" id="IPR036206">
    <property type="entry name" value="ThiamineP_synth_sf"/>
</dbReference>
<evidence type="ECO:0000256" key="7">
    <source>
        <dbReference type="ARBA" id="ARBA00047851"/>
    </source>
</evidence>
<dbReference type="Gene3D" id="3.20.20.70">
    <property type="entry name" value="Aldolase class I"/>
    <property type="match status" value="1"/>
</dbReference>
<evidence type="ECO:0000256" key="2">
    <source>
        <dbReference type="ARBA" id="ARBA00022679"/>
    </source>
</evidence>
<feature type="binding site" evidence="9">
    <location>
        <begin position="129"/>
        <end position="131"/>
    </location>
    <ligand>
        <name>2-[(2R,5Z)-2-carboxy-4-methylthiazol-5(2H)-ylidene]ethyl phosphate</name>
        <dbReference type="ChEBI" id="CHEBI:62899"/>
    </ligand>
</feature>
<comment type="function">
    <text evidence="9">Condenses 4-methyl-5-(beta-hydroxyethyl)thiazole monophosphate (THZ-P) and 2-methyl-4-amino-5-hydroxymethyl pyrimidine pyrophosphate (HMP-PP) to form thiamine monophosphate (TMP).</text>
</comment>
<keyword evidence="4 9" id="KW-0460">Magnesium</keyword>
<dbReference type="AlphaFoldDB" id="A0AAU6WQZ8"/>
<keyword evidence="14" id="KW-1185">Reference proteome</keyword>
<comment type="caution">
    <text evidence="9">Lacks conserved residue(s) required for the propagation of feature annotation.</text>
</comment>
<feature type="binding site" evidence="9">
    <location>
        <position position="103"/>
    </location>
    <ligand>
        <name>4-amino-2-methyl-5-(diphosphooxymethyl)pyrimidine</name>
        <dbReference type="ChEBI" id="CHEBI:57841"/>
    </ligand>
</feature>
<evidence type="ECO:0000256" key="9">
    <source>
        <dbReference type="HAMAP-Rule" id="MF_00097"/>
    </source>
</evidence>
<feature type="binding site" evidence="9">
    <location>
        <position position="65"/>
    </location>
    <ligand>
        <name>Mg(2+)</name>
        <dbReference type="ChEBI" id="CHEBI:18420"/>
    </ligand>
</feature>
<feature type="domain" description="Thiamine phosphate synthase/TenI" evidence="12">
    <location>
        <begin position="16"/>
        <end position="189"/>
    </location>
</feature>
<dbReference type="EMBL" id="CP154834">
    <property type="protein sequence ID" value="XAO74703.1"/>
    <property type="molecule type" value="Genomic_DNA"/>
</dbReference>
<gene>
    <name evidence="9 13" type="primary">thiE</name>
    <name evidence="13" type="ORF">AAFP95_01115</name>
</gene>
<dbReference type="GO" id="GO:0009229">
    <property type="term" value="P:thiamine diphosphate biosynthetic process"/>
    <property type="evidence" value="ECO:0007669"/>
    <property type="project" value="UniProtKB-UniRule"/>
</dbReference>
<evidence type="ECO:0000256" key="8">
    <source>
        <dbReference type="ARBA" id="ARBA00047883"/>
    </source>
</evidence>
<dbReference type="GO" id="GO:0000287">
    <property type="term" value="F:magnesium ion binding"/>
    <property type="evidence" value="ECO:0007669"/>
    <property type="project" value="UniProtKB-UniRule"/>
</dbReference>
<dbReference type="Pfam" id="PF02581">
    <property type="entry name" value="TMP-TENI"/>
    <property type="match status" value="1"/>
</dbReference>
<feature type="binding site" evidence="9">
    <location>
        <position position="64"/>
    </location>
    <ligand>
        <name>4-amino-2-methyl-5-(diphosphooxymethyl)pyrimidine</name>
        <dbReference type="ChEBI" id="CHEBI:57841"/>
    </ligand>
</feature>
<evidence type="ECO:0000256" key="1">
    <source>
        <dbReference type="ARBA" id="ARBA00005165"/>
    </source>
</evidence>
<comment type="similarity">
    <text evidence="9 10">Belongs to the thiamine-phosphate synthase family.</text>
</comment>
<evidence type="ECO:0000256" key="6">
    <source>
        <dbReference type="ARBA" id="ARBA00047334"/>
    </source>
</evidence>
<dbReference type="GO" id="GO:0005737">
    <property type="term" value="C:cytoplasm"/>
    <property type="evidence" value="ECO:0007669"/>
    <property type="project" value="TreeGrafter"/>
</dbReference>
<dbReference type="InterPro" id="IPR022998">
    <property type="entry name" value="ThiamineP_synth_TenI"/>
</dbReference>
<dbReference type="RefSeq" id="WP_294323824.1">
    <property type="nucleotide sequence ID" value="NZ_CP154834.1"/>
</dbReference>
<keyword evidence="5 9" id="KW-0784">Thiamine biosynthesis</keyword>
<evidence type="ECO:0000256" key="10">
    <source>
        <dbReference type="RuleBase" id="RU003826"/>
    </source>
</evidence>
<name>A0AAU6WQZ8_9FLAO</name>
<dbReference type="PANTHER" id="PTHR20857:SF15">
    <property type="entry name" value="THIAMINE-PHOSPHATE SYNTHASE"/>
    <property type="match status" value="1"/>
</dbReference>
<protein>
    <recommendedName>
        <fullName evidence="9">Thiamine-phosphate synthase</fullName>
        <shortName evidence="9">TP synthase</shortName>
        <shortName evidence="9">TPS</shortName>
        <ecNumber evidence="9">2.5.1.3</ecNumber>
    </recommendedName>
    <alternativeName>
        <fullName evidence="9">Thiamine-phosphate pyrophosphorylase</fullName>
        <shortName evidence="9">TMP pyrophosphorylase</shortName>
        <shortName evidence="9">TMP-PPase</shortName>
    </alternativeName>
</protein>
<dbReference type="SUPFAM" id="SSF51391">
    <property type="entry name" value="Thiamin phosphate synthase"/>
    <property type="match status" value="1"/>
</dbReference>
<evidence type="ECO:0000259" key="12">
    <source>
        <dbReference type="Pfam" id="PF02581"/>
    </source>
</evidence>
<dbReference type="NCBIfam" id="TIGR00693">
    <property type="entry name" value="thiE"/>
    <property type="match status" value="1"/>
</dbReference>
<reference evidence="13 14" key="1">
    <citation type="submission" date="2024-04" db="EMBL/GenBank/DDBJ databases">
        <title>Genome sequencing and assembly of rice foliar adapted Chryseobacterium endophyticum OsEnb-ALM-A6.</title>
        <authorList>
            <person name="Kumar S."/>
            <person name="Javed M."/>
            <person name="Chouhan V."/>
            <person name="Charishma K."/>
            <person name="Patel A."/>
            <person name="Kumar M."/>
            <person name="Sahu K.P."/>
            <person name="Kumar A."/>
        </authorList>
    </citation>
    <scope>NUCLEOTIDE SEQUENCE [LARGE SCALE GENOMIC DNA]</scope>
    <source>
        <strain evidence="13 14">OsEnb-ALM-A6</strain>
    </source>
</reference>
<evidence type="ECO:0000313" key="14">
    <source>
        <dbReference type="Proteomes" id="UP001463665"/>
    </source>
</evidence>
<dbReference type="CDD" id="cd00564">
    <property type="entry name" value="TMP_TenI"/>
    <property type="match status" value="1"/>
</dbReference>
<feature type="binding site" evidence="9">
    <location>
        <position position="132"/>
    </location>
    <ligand>
        <name>4-amino-2-methyl-5-(diphosphooxymethyl)pyrimidine</name>
        <dbReference type="ChEBI" id="CHEBI:57841"/>
    </ligand>
</feature>